<feature type="domain" description="Amidohydrolase 3" evidence="3">
    <location>
        <begin position="64"/>
        <end position="522"/>
    </location>
</feature>
<dbReference type="SUPFAM" id="SSF51556">
    <property type="entry name" value="Metallo-dependent hydrolases"/>
    <property type="match status" value="1"/>
</dbReference>
<dbReference type="InterPro" id="IPR032466">
    <property type="entry name" value="Metal_Hydrolase"/>
</dbReference>
<dbReference type="PANTHER" id="PTHR11113">
    <property type="entry name" value="N-ACETYLGLUCOSAMINE-6-PHOSPHATE DEACETYLASE"/>
    <property type="match status" value="1"/>
</dbReference>
<dbReference type="InterPro" id="IPR013108">
    <property type="entry name" value="Amidohydro_3"/>
</dbReference>
<dbReference type="EMBL" id="JAFBCF010000001">
    <property type="protein sequence ID" value="MBM7799077.1"/>
    <property type="molecule type" value="Genomic_DNA"/>
</dbReference>
<evidence type="ECO:0000256" key="2">
    <source>
        <dbReference type="SAM" id="MobiDB-lite"/>
    </source>
</evidence>
<feature type="region of interest" description="Disordered" evidence="2">
    <location>
        <begin position="542"/>
        <end position="569"/>
    </location>
</feature>
<name>A0ABS2RKI0_9ACTN</name>
<dbReference type="Gene3D" id="3.20.20.140">
    <property type="entry name" value="Metal-dependent hydrolases"/>
    <property type="match status" value="2"/>
</dbReference>
<evidence type="ECO:0000256" key="1">
    <source>
        <dbReference type="ARBA" id="ARBA00022801"/>
    </source>
</evidence>
<accession>A0ABS2RKI0</accession>
<evidence type="ECO:0000313" key="5">
    <source>
        <dbReference type="Proteomes" id="UP000704762"/>
    </source>
</evidence>
<dbReference type="Gene3D" id="2.30.40.10">
    <property type="entry name" value="Urease, subunit C, domain 1"/>
    <property type="match status" value="1"/>
</dbReference>
<gene>
    <name evidence="4" type="ORF">JOE57_001998</name>
</gene>
<keyword evidence="5" id="KW-1185">Reference proteome</keyword>
<dbReference type="SUPFAM" id="SSF51338">
    <property type="entry name" value="Composite domain of metallo-dependent hydrolases"/>
    <property type="match status" value="2"/>
</dbReference>
<keyword evidence="1 4" id="KW-0378">Hydrolase</keyword>
<dbReference type="Proteomes" id="UP000704762">
    <property type="component" value="Unassembled WGS sequence"/>
</dbReference>
<dbReference type="Pfam" id="PF07969">
    <property type="entry name" value="Amidohydro_3"/>
    <property type="match status" value="1"/>
</dbReference>
<protein>
    <submittedName>
        <fullName evidence="4">N-acyl-D-amino-acid deacylase</fullName>
        <ecNumber evidence="4">3.5.1.81</ecNumber>
    </submittedName>
</protein>
<dbReference type="InterPro" id="IPR011059">
    <property type="entry name" value="Metal-dep_hydrolase_composite"/>
</dbReference>
<comment type="caution">
    <text evidence="4">The sequence shown here is derived from an EMBL/GenBank/DDBJ whole genome shotgun (WGS) entry which is preliminary data.</text>
</comment>
<dbReference type="RefSeq" id="WP_204917600.1">
    <property type="nucleotide sequence ID" value="NZ_BAAAQP010000002.1"/>
</dbReference>
<evidence type="ECO:0000313" key="4">
    <source>
        <dbReference type="EMBL" id="MBM7799077.1"/>
    </source>
</evidence>
<organism evidence="4 5">
    <name type="scientific">Microlunatus panaciterrae</name>
    <dbReference type="NCBI Taxonomy" id="400768"/>
    <lineage>
        <taxon>Bacteria</taxon>
        <taxon>Bacillati</taxon>
        <taxon>Actinomycetota</taxon>
        <taxon>Actinomycetes</taxon>
        <taxon>Propionibacteriales</taxon>
        <taxon>Propionibacteriaceae</taxon>
        <taxon>Microlunatus</taxon>
    </lineage>
</organism>
<evidence type="ECO:0000259" key="3">
    <source>
        <dbReference type="Pfam" id="PF07969"/>
    </source>
</evidence>
<dbReference type="GO" id="GO:0047420">
    <property type="term" value="F:N-acyl-D-amino-acid deacylase activity"/>
    <property type="evidence" value="ECO:0007669"/>
    <property type="project" value="UniProtKB-EC"/>
</dbReference>
<dbReference type="EC" id="3.5.1.81" evidence="4"/>
<reference evidence="4 5" key="1">
    <citation type="submission" date="2021-01" db="EMBL/GenBank/DDBJ databases">
        <title>Sequencing the genomes of 1000 actinobacteria strains.</title>
        <authorList>
            <person name="Klenk H.-P."/>
        </authorList>
    </citation>
    <scope>NUCLEOTIDE SEQUENCE [LARGE SCALE GENOMIC DNA]</scope>
    <source>
        <strain evidence="4 5">DSM 18662</strain>
    </source>
</reference>
<proteinExistence type="predicted"/>
<sequence length="569" mass="59839">MSPGPDPSHLVPVDCVVILAGGTVVDGIADQGRRADLEIVPGRSGQPGRIGRIGELDPAPDDVVIDCTDRLLLPGLIDAHSHADAQVFSSDVALALLRQGVTSVIAGQDGVSFAPGDGRYARDYFAAINGAHPGYTGGGVAELLAGYDETTPVNVAYLVPAGTVRHLVMADHRGRPDAAQLAAMQDHIRRGLAEGAVGMSTGLDYVPGCFADTAELTALCAPVAAAGGVYVTHMRGGYEDNAAAGVDEVVEICRGSRVRAHISHFHARPELITGLVEQALRAGVDLTFDSYPYSRGCSMLGMLMLPPDLMQDGFEAAVEQLSKPEVQDKIIADWIPIMAARADMGPGWADNITLAHIAAPEFAWAHGLSLSQAARRQHLSPAQLGVRVMAASRLEVGVVMGVPQERTDDQMALHLNHRAHMGGSDGIFLGQRPHPRGWGSFARYLSVFTVDRGDLTWAQVAQRFGRAPADRFGLAGRGSLVSGAAADVIVVDPARVRSNASYDRPRALADGIDDVFVNGRQVLGGGELTGIMAGLGLRHHAAQPTGAGLGRRPVEPEPGPVPRPSEEPS</sequence>